<dbReference type="Gene3D" id="2.10.260.10">
    <property type="match status" value="1"/>
</dbReference>
<dbReference type="SUPFAM" id="SSF89447">
    <property type="entry name" value="AbrB/MazE/MraZ-like"/>
    <property type="match status" value="1"/>
</dbReference>
<dbReference type="EMBL" id="BLSA01000077">
    <property type="protein sequence ID" value="GFP32435.1"/>
    <property type="molecule type" value="Genomic_DNA"/>
</dbReference>
<name>A0A6V8NW13_9ACTN</name>
<evidence type="ECO:0000259" key="1">
    <source>
        <dbReference type="SMART" id="SM00966"/>
    </source>
</evidence>
<dbReference type="SMART" id="SM00966">
    <property type="entry name" value="SpoVT_AbrB"/>
    <property type="match status" value="1"/>
</dbReference>
<dbReference type="Proteomes" id="UP000585609">
    <property type="component" value="Unassembled WGS sequence"/>
</dbReference>
<dbReference type="Proteomes" id="UP000569018">
    <property type="component" value="Unassembled WGS sequence"/>
</dbReference>
<dbReference type="GO" id="GO:0003677">
    <property type="term" value="F:DNA binding"/>
    <property type="evidence" value="ECO:0007669"/>
    <property type="project" value="InterPro"/>
</dbReference>
<proteinExistence type="predicted"/>
<evidence type="ECO:0000313" key="4">
    <source>
        <dbReference type="EMBL" id="GFP32435.1"/>
    </source>
</evidence>
<dbReference type="NCBIfam" id="TIGR01439">
    <property type="entry name" value="lp_hng_hel_AbrB"/>
    <property type="match status" value="1"/>
</dbReference>
<comment type="caution">
    <text evidence="3">The sequence shown here is derived from an EMBL/GenBank/DDBJ whole genome shotgun (WGS) entry which is preliminary data.</text>
</comment>
<sequence length="91" mass="10644">MLAKVTYKGQLTIPKEIREQVGLKDGDYVDIEIVGNKLLLSPKLLIDKDQAWFWTKEWQEKEKEVDEDIKAGRVHSFEGADEAIRWLKEKD</sequence>
<evidence type="ECO:0000313" key="3">
    <source>
        <dbReference type="EMBL" id="GFP23674.1"/>
    </source>
</evidence>
<dbReference type="InterPro" id="IPR007159">
    <property type="entry name" value="SpoVT-AbrB_dom"/>
</dbReference>
<evidence type="ECO:0000313" key="5">
    <source>
        <dbReference type="EMBL" id="GFP37098.1"/>
    </source>
</evidence>
<accession>A0A6V8NW13</accession>
<reference evidence="7 8" key="1">
    <citation type="journal article" date="2020" name="Front. Microbiol.">
        <title>Single-cell genomics of novel Actinobacteria with the Wood-Ljungdahl pathway discovered in a serpentinizing system.</title>
        <authorList>
            <person name="Merino N."/>
            <person name="Kawai M."/>
            <person name="Boyd E.S."/>
            <person name="Colman D.R."/>
            <person name="McGlynn S.E."/>
            <person name="Nealson K.H."/>
            <person name="Kurokawa K."/>
            <person name="Hongoh Y."/>
        </authorList>
    </citation>
    <scope>NUCLEOTIDE SEQUENCE [LARGE SCALE GENOMIC DNA]</scope>
    <source>
        <strain evidence="2 10">S03</strain>
        <strain evidence="3 11">S09_30</strain>
        <strain evidence="4 8">S42</strain>
        <strain evidence="5 7">S44</strain>
        <strain evidence="6 9">S47</strain>
    </source>
</reference>
<evidence type="ECO:0000313" key="10">
    <source>
        <dbReference type="Proteomes" id="UP000574717"/>
    </source>
</evidence>
<dbReference type="Proteomes" id="UP000568877">
    <property type="component" value="Unassembled WGS sequence"/>
</dbReference>
<evidence type="ECO:0000313" key="9">
    <source>
        <dbReference type="Proteomes" id="UP000569018"/>
    </source>
</evidence>
<dbReference type="Pfam" id="PF04014">
    <property type="entry name" value="MazE_antitoxin"/>
    <property type="match status" value="1"/>
</dbReference>
<dbReference type="AlphaFoldDB" id="A0A6V8NW13"/>
<evidence type="ECO:0000313" key="11">
    <source>
        <dbReference type="Proteomes" id="UP000585609"/>
    </source>
</evidence>
<dbReference type="EMBL" id="BLRU01000630">
    <property type="protein sequence ID" value="GFP20714.1"/>
    <property type="molecule type" value="Genomic_DNA"/>
</dbReference>
<protein>
    <recommendedName>
        <fullName evidence="1">SpoVT-AbrB domain-containing protein</fullName>
    </recommendedName>
</protein>
<dbReference type="Proteomes" id="UP000561271">
    <property type="component" value="Unassembled WGS sequence"/>
</dbReference>
<dbReference type="EMBL" id="BLSD01000059">
    <property type="protein sequence ID" value="GFP39503.1"/>
    <property type="molecule type" value="Genomic_DNA"/>
</dbReference>
<evidence type="ECO:0000313" key="2">
    <source>
        <dbReference type="EMBL" id="GFP20714.1"/>
    </source>
</evidence>
<evidence type="ECO:0000313" key="6">
    <source>
        <dbReference type="EMBL" id="GFP39503.1"/>
    </source>
</evidence>
<dbReference type="EMBL" id="BLRW01000164">
    <property type="protein sequence ID" value="GFP23674.1"/>
    <property type="molecule type" value="Genomic_DNA"/>
</dbReference>
<dbReference type="RefSeq" id="WP_176231378.1">
    <property type="nucleotide sequence ID" value="NZ_BLRU01000630.1"/>
</dbReference>
<dbReference type="EMBL" id="BLSC01000048">
    <property type="protein sequence ID" value="GFP37098.1"/>
    <property type="molecule type" value="Genomic_DNA"/>
</dbReference>
<evidence type="ECO:0000313" key="8">
    <source>
        <dbReference type="Proteomes" id="UP000568877"/>
    </source>
</evidence>
<organism evidence="3 11">
    <name type="scientific">Candidatus Hakubella thermalkaliphila</name>
    <dbReference type="NCBI Taxonomy" id="2754717"/>
    <lineage>
        <taxon>Bacteria</taxon>
        <taxon>Bacillati</taxon>
        <taxon>Actinomycetota</taxon>
        <taxon>Actinomycetota incertae sedis</taxon>
        <taxon>Candidatus Hakubellales</taxon>
        <taxon>Candidatus Hakubellaceae</taxon>
        <taxon>Candidatus Hakubella</taxon>
    </lineage>
</organism>
<dbReference type="InterPro" id="IPR037914">
    <property type="entry name" value="SpoVT-AbrB_sf"/>
</dbReference>
<dbReference type="Proteomes" id="UP000574717">
    <property type="component" value="Unassembled WGS sequence"/>
</dbReference>
<evidence type="ECO:0000313" key="7">
    <source>
        <dbReference type="Proteomes" id="UP000561271"/>
    </source>
</evidence>
<feature type="domain" description="SpoVT-AbrB" evidence="1">
    <location>
        <begin position="3"/>
        <end position="48"/>
    </location>
</feature>
<gene>
    <name evidence="2" type="ORF">HKBW3S03_02218</name>
    <name evidence="3" type="ORF">HKBW3S09_01139</name>
    <name evidence="4" type="ORF">HKBW3S42_00739</name>
    <name evidence="5" type="ORF">HKBW3S44_00778</name>
    <name evidence="6" type="ORF">HKBW3S47_01201</name>
</gene>